<dbReference type="SUPFAM" id="SSF89562">
    <property type="entry name" value="RraA-like"/>
    <property type="match status" value="1"/>
</dbReference>
<keyword evidence="9" id="KW-0460">Magnesium</keyword>
<feature type="binding site" evidence="9">
    <location>
        <position position="97"/>
    </location>
    <ligand>
        <name>substrate</name>
    </ligand>
</feature>
<dbReference type="EC" id="4.1.1.112" evidence="10"/>
<keyword evidence="12" id="KW-1185">Reference proteome</keyword>
<evidence type="ECO:0000256" key="1">
    <source>
        <dbReference type="ARBA" id="ARBA00001342"/>
    </source>
</evidence>
<dbReference type="InterPro" id="IPR010203">
    <property type="entry name" value="RraA"/>
</dbReference>
<dbReference type="AlphaFoldDB" id="A0A4Y9AI96"/>
<comment type="subunit">
    <text evidence="4 10">Homotrimer.</text>
</comment>
<evidence type="ECO:0000256" key="2">
    <source>
        <dbReference type="ARBA" id="ARBA00001968"/>
    </source>
</evidence>
<evidence type="ECO:0000313" key="11">
    <source>
        <dbReference type="EMBL" id="TFJ94144.1"/>
    </source>
</evidence>
<keyword evidence="6 10" id="KW-0456">Lyase</keyword>
<comment type="similarity">
    <text evidence="3 10">Belongs to the class II aldolase/RraA-like family.</text>
</comment>
<evidence type="ECO:0000256" key="5">
    <source>
        <dbReference type="ARBA" id="ARBA00022723"/>
    </source>
</evidence>
<dbReference type="PANTHER" id="PTHR33254:SF4">
    <property type="entry name" value="4-HYDROXY-4-METHYL-2-OXOGLUTARATE ALDOLASE 3-RELATED"/>
    <property type="match status" value="1"/>
</dbReference>
<evidence type="ECO:0000313" key="12">
    <source>
        <dbReference type="Proteomes" id="UP000298484"/>
    </source>
</evidence>
<dbReference type="EC" id="4.1.3.17" evidence="10"/>
<evidence type="ECO:0000256" key="10">
    <source>
        <dbReference type="RuleBase" id="RU004338"/>
    </source>
</evidence>
<evidence type="ECO:0000256" key="4">
    <source>
        <dbReference type="ARBA" id="ARBA00011233"/>
    </source>
</evidence>
<dbReference type="CDD" id="cd16841">
    <property type="entry name" value="RraA_family"/>
    <property type="match status" value="1"/>
</dbReference>
<dbReference type="InterPro" id="IPR005493">
    <property type="entry name" value="RraA/RraA-like"/>
</dbReference>
<dbReference type="Pfam" id="PF03737">
    <property type="entry name" value="RraA-like"/>
    <property type="match status" value="1"/>
</dbReference>
<evidence type="ECO:0000256" key="3">
    <source>
        <dbReference type="ARBA" id="ARBA00008621"/>
    </source>
</evidence>
<name>A0A4Y9AI96_9BACI</name>
<proteinExistence type="inferred from homology"/>
<comment type="catalytic activity">
    <reaction evidence="8 10">
        <text>oxaloacetate + H(+) = pyruvate + CO2</text>
        <dbReference type="Rhea" id="RHEA:15641"/>
        <dbReference type="ChEBI" id="CHEBI:15361"/>
        <dbReference type="ChEBI" id="CHEBI:15378"/>
        <dbReference type="ChEBI" id="CHEBI:16452"/>
        <dbReference type="ChEBI" id="CHEBI:16526"/>
        <dbReference type="EC" id="4.1.1.112"/>
    </reaction>
</comment>
<gene>
    <name evidence="11" type="primary">rraA</name>
    <name evidence="11" type="ORF">E4U82_02465</name>
</gene>
<dbReference type="PANTHER" id="PTHR33254">
    <property type="entry name" value="4-HYDROXY-4-METHYL-2-OXOGLUTARATE ALDOLASE 3-RELATED"/>
    <property type="match status" value="1"/>
</dbReference>
<accession>A0A4Y9AI96</accession>
<keyword evidence="5 9" id="KW-0479">Metal-binding</keyword>
<dbReference type="InterPro" id="IPR036704">
    <property type="entry name" value="RraA/RraA-like_sf"/>
</dbReference>
<evidence type="ECO:0000256" key="7">
    <source>
        <dbReference type="ARBA" id="ARBA00025046"/>
    </source>
</evidence>
<comment type="caution">
    <text evidence="11">The sequence shown here is derived from an EMBL/GenBank/DDBJ whole genome shotgun (WGS) entry which is preliminary data.</text>
</comment>
<dbReference type="Gene3D" id="3.50.30.40">
    <property type="entry name" value="Ribonuclease E inhibitor RraA/RraA-like"/>
    <property type="match status" value="1"/>
</dbReference>
<dbReference type="GO" id="GO:0008428">
    <property type="term" value="F:ribonuclease inhibitor activity"/>
    <property type="evidence" value="ECO:0007669"/>
    <property type="project" value="InterPro"/>
</dbReference>
<reference evidence="11 12" key="1">
    <citation type="submission" date="2019-03" db="EMBL/GenBank/DDBJ databases">
        <title>Genome sequence of Lentibacillus salicampi ATCC BAA-719.</title>
        <authorList>
            <person name="Maclea K.S."/>
            <person name="Simoes Junior M."/>
        </authorList>
    </citation>
    <scope>NUCLEOTIDE SEQUENCE [LARGE SCALE GENOMIC DNA]</scope>
    <source>
        <strain evidence="11 12">ATCC BAA-719</strain>
    </source>
</reference>
<evidence type="ECO:0000256" key="9">
    <source>
        <dbReference type="PIRSR" id="PIRSR605493-1"/>
    </source>
</evidence>
<organism evidence="11 12">
    <name type="scientific">Lentibacillus salicampi</name>
    <dbReference type="NCBI Taxonomy" id="175306"/>
    <lineage>
        <taxon>Bacteria</taxon>
        <taxon>Bacillati</taxon>
        <taxon>Bacillota</taxon>
        <taxon>Bacilli</taxon>
        <taxon>Bacillales</taxon>
        <taxon>Bacillaceae</taxon>
        <taxon>Lentibacillus</taxon>
    </lineage>
</organism>
<dbReference type="GO" id="GO:0046872">
    <property type="term" value="F:metal ion binding"/>
    <property type="evidence" value="ECO:0007669"/>
    <property type="project" value="UniProtKB-KW"/>
</dbReference>
<feature type="binding site" evidence="9">
    <location>
        <position position="98"/>
    </location>
    <ligand>
        <name>Mg(2+)</name>
        <dbReference type="ChEBI" id="CHEBI:18420"/>
    </ligand>
</feature>
<comment type="catalytic activity">
    <reaction evidence="1 10">
        <text>4-hydroxy-4-methyl-2-oxoglutarate = 2 pyruvate</text>
        <dbReference type="Rhea" id="RHEA:22748"/>
        <dbReference type="ChEBI" id="CHEBI:15361"/>
        <dbReference type="ChEBI" id="CHEBI:58276"/>
        <dbReference type="EC" id="4.1.3.17"/>
    </reaction>
</comment>
<dbReference type="Proteomes" id="UP000298484">
    <property type="component" value="Unassembled WGS sequence"/>
</dbReference>
<sequence length="159" mass="17182">MHVKTTDLCDDYSTELAICKQPLTTYGKKKSFAGPISTVKVLEDNVLVKKSLETIPEGHILVVDGGASRNCALMGDRLASIIKKRHLAGVIIYGCIRDSADIAQMDVGVLALGTNPLKSSKKGEGEKDITLTFGEVDWEPGSFAYVDEDGIVISKRKLV</sequence>
<dbReference type="RefSeq" id="WP_135108459.1">
    <property type="nucleotide sequence ID" value="NZ_SRHY01000002.1"/>
</dbReference>
<feature type="binding site" evidence="9">
    <location>
        <begin position="75"/>
        <end position="78"/>
    </location>
    <ligand>
        <name>substrate</name>
    </ligand>
</feature>
<protein>
    <recommendedName>
        <fullName evidence="10">4-hydroxy-4-methyl-2-oxoglutarate aldolase</fullName>
        <shortName evidence="10">HMG aldolase</shortName>
        <ecNumber evidence="10">4.1.1.112</ecNumber>
        <ecNumber evidence="10">4.1.3.17</ecNumber>
    </recommendedName>
    <alternativeName>
        <fullName evidence="10">Oxaloacetate decarboxylase</fullName>
    </alternativeName>
</protein>
<comment type="function">
    <text evidence="7 10">Catalyzes the aldol cleavage of 4-hydroxy-4-methyl-2-oxoglutarate (HMG) into 2 molecules of pyruvate. Also contains a secondary oxaloacetate (OAA) decarboxylase activity due to the common pyruvate enolate transition state formed following C-C bond cleavage in the retro-aldol and decarboxylation reactions.</text>
</comment>
<dbReference type="EMBL" id="SRHY01000002">
    <property type="protein sequence ID" value="TFJ94144.1"/>
    <property type="molecule type" value="Genomic_DNA"/>
</dbReference>
<evidence type="ECO:0000256" key="8">
    <source>
        <dbReference type="ARBA" id="ARBA00047973"/>
    </source>
</evidence>
<comment type="cofactor">
    <cofactor evidence="2 10">
        <name>a divalent metal cation</name>
        <dbReference type="ChEBI" id="CHEBI:60240"/>
    </cofactor>
</comment>
<dbReference type="OrthoDB" id="9784786at2"/>
<comment type="cofactor">
    <cofactor evidence="9">
        <name>Mg(2+)</name>
        <dbReference type="ChEBI" id="CHEBI:18420"/>
    </cofactor>
</comment>
<dbReference type="NCBIfam" id="NF006875">
    <property type="entry name" value="PRK09372.1"/>
    <property type="match status" value="1"/>
</dbReference>
<dbReference type="GO" id="GO:0047443">
    <property type="term" value="F:4-hydroxy-4-methyl-2-oxoglutarate aldolase activity"/>
    <property type="evidence" value="ECO:0007669"/>
    <property type="project" value="UniProtKB-EC"/>
</dbReference>
<dbReference type="NCBIfam" id="TIGR01935">
    <property type="entry name" value="NOT-MenG"/>
    <property type="match status" value="1"/>
</dbReference>
<evidence type="ECO:0000256" key="6">
    <source>
        <dbReference type="ARBA" id="ARBA00023239"/>
    </source>
</evidence>
<dbReference type="GO" id="GO:0051252">
    <property type="term" value="P:regulation of RNA metabolic process"/>
    <property type="evidence" value="ECO:0007669"/>
    <property type="project" value="InterPro"/>
</dbReference>
<dbReference type="GO" id="GO:0008948">
    <property type="term" value="F:oxaloacetate decarboxylase activity"/>
    <property type="evidence" value="ECO:0007669"/>
    <property type="project" value="UniProtKB-EC"/>
</dbReference>